<evidence type="ECO:0000313" key="2">
    <source>
        <dbReference type="Proteomes" id="UP001163115"/>
    </source>
</evidence>
<keyword evidence="2" id="KW-1185">Reference proteome</keyword>
<reference evidence="1" key="1">
    <citation type="submission" date="2022-11" db="EMBL/GenBank/DDBJ databases">
        <title>Lacrimispora xylanolytica sy1, complete genome.</title>
        <authorList>
            <person name="Choi S."/>
        </authorList>
    </citation>
    <scope>NUCLEOTIDE SEQUENCE</scope>
    <source>
        <strain evidence="1">Sy1</strain>
    </source>
</reference>
<dbReference type="Gene3D" id="1.10.357.10">
    <property type="entry name" value="Tetracycline Repressor, domain 2"/>
    <property type="match status" value="1"/>
</dbReference>
<protein>
    <submittedName>
        <fullName evidence="1">Uncharacterized protein</fullName>
    </submittedName>
</protein>
<sequence>MNQNDLRVRKTRKNIESVFLSLLMEKDFHKITIHTDTIHLYEDMSDFLQKSFYESQKLKNKKSPEILDYLSNLYAALVLTAMKWCLKNKGYEELTKHTQLFMKHDEVLEYTSI</sequence>
<organism evidence="1 2">
    <name type="scientific">Lacrimispora xylanolytica</name>
    <dbReference type="NCBI Taxonomy" id="29375"/>
    <lineage>
        <taxon>Bacteria</taxon>
        <taxon>Bacillati</taxon>
        <taxon>Bacillota</taxon>
        <taxon>Clostridia</taxon>
        <taxon>Lachnospirales</taxon>
        <taxon>Lachnospiraceae</taxon>
        <taxon>Lacrimispora</taxon>
    </lineage>
</organism>
<proteinExistence type="predicted"/>
<accession>A0ABY7AAQ4</accession>
<evidence type="ECO:0000313" key="1">
    <source>
        <dbReference type="EMBL" id="WAJ23760.1"/>
    </source>
</evidence>
<dbReference type="RefSeq" id="WP_268115108.1">
    <property type="nucleotide sequence ID" value="NZ_CP113524.1"/>
</dbReference>
<dbReference type="EMBL" id="CP113524">
    <property type="protein sequence ID" value="WAJ23760.1"/>
    <property type="molecule type" value="Genomic_DNA"/>
</dbReference>
<dbReference type="Proteomes" id="UP001163115">
    <property type="component" value="Chromosome"/>
</dbReference>
<name>A0ABY7AAQ4_9FIRM</name>
<gene>
    <name evidence="1" type="ORF">OW255_19750</name>
</gene>